<name>A0A366LYN9_9ACTN</name>
<reference evidence="4 5" key="1">
    <citation type="submission" date="2018-06" db="EMBL/GenBank/DDBJ databases">
        <title>Sphaerisporangium craniellae sp. nov., isolated from a marine sponge in the South China Sea.</title>
        <authorList>
            <person name="Li L."/>
        </authorList>
    </citation>
    <scope>NUCLEOTIDE SEQUENCE [LARGE SCALE GENOMIC DNA]</scope>
    <source>
        <strain evidence="4 5">LHW63015</strain>
    </source>
</reference>
<dbReference type="PANTHER" id="PTHR30055:SF237">
    <property type="entry name" value="TRANSCRIPTIONAL REPRESSOR MCE3R"/>
    <property type="match status" value="1"/>
</dbReference>
<dbReference type="InterPro" id="IPR050109">
    <property type="entry name" value="HTH-type_TetR-like_transc_reg"/>
</dbReference>
<dbReference type="InterPro" id="IPR009057">
    <property type="entry name" value="Homeodomain-like_sf"/>
</dbReference>
<dbReference type="EMBL" id="QMEY01000008">
    <property type="protein sequence ID" value="RBQ18292.1"/>
    <property type="molecule type" value="Genomic_DNA"/>
</dbReference>
<gene>
    <name evidence="4" type="ORF">DP939_20680</name>
</gene>
<evidence type="ECO:0000259" key="3">
    <source>
        <dbReference type="PROSITE" id="PS50977"/>
    </source>
</evidence>
<protein>
    <submittedName>
        <fullName evidence="4">TetR/AcrR family transcriptional regulator</fullName>
    </submittedName>
</protein>
<dbReference type="Gene3D" id="1.10.357.10">
    <property type="entry name" value="Tetracycline Repressor, domain 2"/>
    <property type="match status" value="1"/>
</dbReference>
<dbReference type="Gene3D" id="1.10.10.60">
    <property type="entry name" value="Homeodomain-like"/>
    <property type="match status" value="1"/>
</dbReference>
<evidence type="ECO:0000256" key="1">
    <source>
        <dbReference type="ARBA" id="ARBA00023125"/>
    </source>
</evidence>
<dbReference type="GO" id="GO:0000976">
    <property type="term" value="F:transcription cis-regulatory region binding"/>
    <property type="evidence" value="ECO:0007669"/>
    <property type="project" value="TreeGrafter"/>
</dbReference>
<dbReference type="PANTHER" id="PTHR30055">
    <property type="entry name" value="HTH-TYPE TRANSCRIPTIONAL REGULATOR RUTR"/>
    <property type="match status" value="1"/>
</dbReference>
<comment type="caution">
    <text evidence="4">The sequence shown here is derived from an EMBL/GenBank/DDBJ whole genome shotgun (WGS) entry which is preliminary data.</text>
</comment>
<dbReference type="InterPro" id="IPR023772">
    <property type="entry name" value="DNA-bd_HTH_TetR-type_CS"/>
</dbReference>
<dbReference type="OrthoDB" id="4456617at2"/>
<dbReference type="PRINTS" id="PR00455">
    <property type="entry name" value="HTHTETR"/>
</dbReference>
<dbReference type="PROSITE" id="PS01081">
    <property type="entry name" value="HTH_TETR_1"/>
    <property type="match status" value="1"/>
</dbReference>
<sequence>MAEQRKARRGGRPPGRTPRREMLIDAALDLFHRSGYRNTSTTDVGAAAGISGPAVYRHFANKEDLLTAVLELSSQLMETAAAEAATLPPRGALDYLLDSYAAFCVQRPGLSIIWLEERRNLTDEIRERIGGHHQDYIWMWTTTVAAVRPELARTEAHVLAQLAIGLMTSVTFLHLDPRHPGQIDQEGMRRLLAETGRRIVFQTTAAELAAAVHPARRDAVRATW</sequence>
<dbReference type="Proteomes" id="UP000253303">
    <property type="component" value="Unassembled WGS sequence"/>
</dbReference>
<dbReference type="InterPro" id="IPR036271">
    <property type="entry name" value="Tet_transcr_reg_TetR-rel_C_sf"/>
</dbReference>
<dbReference type="PROSITE" id="PS50977">
    <property type="entry name" value="HTH_TETR_2"/>
    <property type="match status" value="1"/>
</dbReference>
<evidence type="ECO:0000256" key="2">
    <source>
        <dbReference type="PROSITE-ProRule" id="PRU00335"/>
    </source>
</evidence>
<dbReference type="SUPFAM" id="SSF46689">
    <property type="entry name" value="Homeodomain-like"/>
    <property type="match status" value="1"/>
</dbReference>
<feature type="DNA-binding region" description="H-T-H motif" evidence="2">
    <location>
        <begin position="40"/>
        <end position="59"/>
    </location>
</feature>
<keyword evidence="1 2" id="KW-0238">DNA-binding</keyword>
<dbReference type="SUPFAM" id="SSF48498">
    <property type="entry name" value="Tetracyclin repressor-like, C-terminal domain"/>
    <property type="match status" value="1"/>
</dbReference>
<dbReference type="AlphaFoldDB" id="A0A366LYN9"/>
<keyword evidence="5" id="KW-1185">Reference proteome</keyword>
<dbReference type="GO" id="GO:0003700">
    <property type="term" value="F:DNA-binding transcription factor activity"/>
    <property type="evidence" value="ECO:0007669"/>
    <property type="project" value="TreeGrafter"/>
</dbReference>
<dbReference type="Pfam" id="PF00440">
    <property type="entry name" value="TetR_N"/>
    <property type="match status" value="1"/>
</dbReference>
<evidence type="ECO:0000313" key="5">
    <source>
        <dbReference type="Proteomes" id="UP000253303"/>
    </source>
</evidence>
<proteinExistence type="predicted"/>
<accession>A0A366LYN9</accession>
<organism evidence="4 5">
    <name type="scientific">Spongiactinospora rosea</name>
    <dbReference type="NCBI Taxonomy" id="2248750"/>
    <lineage>
        <taxon>Bacteria</taxon>
        <taxon>Bacillati</taxon>
        <taxon>Actinomycetota</taxon>
        <taxon>Actinomycetes</taxon>
        <taxon>Streptosporangiales</taxon>
        <taxon>Streptosporangiaceae</taxon>
        <taxon>Spongiactinospora</taxon>
    </lineage>
</organism>
<evidence type="ECO:0000313" key="4">
    <source>
        <dbReference type="EMBL" id="RBQ18292.1"/>
    </source>
</evidence>
<dbReference type="RefSeq" id="WP_113982371.1">
    <property type="nucleotide sequence ID" value="NZ_QMEY01000008.1"/>
</dbReference>
<feature type="domain" description="HTH tetR-type" evidence="3">
    <location>
        <begin position="17"/>
        <end position="77"/>
    </location>
</feature>
<dbReference type="InterPro" id="IPR001647">
    <property type="entry name" value="HTH_TetR"/>
</dbReference>